<reference evidence="1 2" key="1">
    <citation type="journal article" date="2021" name="Elife">
        <title>Chloroplast acquisition without the gene transfer in kleptoplastic sea slugs, Plakobranchus ocellatus.</title>
        <authorList>
            <person name="Maeda T."/>
            <person name="Takahashi S."/>
            <person name="Yoshida T."/>
            <person name="Shimamura S."/>
            <person name="Takaki Y."/>
            <person name="Nagai Y."/>
            <person name="Toyoda A."/>
            <person name="Suzuki Y."/>
            <person name="Arimoto A."/>
            <person name="Ishii H."/>
            <person name="Satoh N."/>
            <person name="Nishiyama T."/>
            <person name="Hasebe M."/>
            <person name="Maruyama T."/>
            <person name="Minagawa J."/>
            <person name="Obokata J."/>
            <person name="Shigenobu S."/>
        </authorList>
    </citation>
    <scope>NUCLEOTIDE SEQUENCE [LARGE SCALE GENOMIC DNA]</scope>
</reference>
<evidence type="ECO:0000313" key="1">
    <source>
        <dbReference type="EMBL" id="GFR82897.1"/>
    </source>
</evidence>
<comment type="caution">
    <text evidence="1">The sequence shown here is derived from an EMBL/GenBank/DDBJ whole genome shotgun (WGS) entry which is preliminary data.</text>
</comment>
<accession>A0AAV4GB55</accession>
<name>A0AAV4GB55_9GAST</name>
<keyword evidence="2" id="KW-1185">Reference proteome</keyword>
<organism evidence="1 2">
    <name type="scientific">Elysia marginata</name>
    <dbReference type="NCBI Taxonomy" id="1093978"/>
    <lineage>
        <taxon>Eukaryota</taxon>
        <taxon>Metazoa</taxon>
        <taxon>Spiralia</taxon>
        <taxon>Lophotrochozoa</taxon>
        <taxon>Mollusca</taxon>
        <taxon>Gastropoda</taxon>
        <taxon>Heterobranchia</taxon>
        <taxon>Euthyneura</taxon>
        <taxon>Panpulmonata</taxon>
        <taxon>Sacoglossa</taxon>
        <taxon>Placobranchoidea</taxon>
        <taxon>Plakobranchidae</taxon>
        <taxon>Elysia</taxon>
    </lineage>
</organism>
<proteinExistence type="predicted"/>
<sequence>MKHSNFIFLPREQVTKQRMIIKHKTVPISGNRNRKKIINNKKLTPMSGKRQKSMYLSRLSLQILRTGDAARAHPGVFDHPSPVIICRQTIRSSHLGLELIQINRRRISSALSLEDLPPDRAMR</sequence>
<evidence type="ECO:0000313" key="2">
    <source>
        <dbReference type="Proteomes" id="UP000762676"/>
    </source>
</evidence>
<protein>
    <submittedName>
        <fullName evidence="1">Uncharacterized protein</fullName>
    </submittedName>
</protein>
<dbReference type="AlphaFoldDB" id="A0AAV4GB55"/>
<gene>
    <name evidence="1" type="ORF">ElyMa_004110100</name>
</gene>
<dbReference type="EMBL" id="BMAT01008349">
    <property type="protein sequence ID" value="GFR82897.1"/>
    <property type="molecule type" value="Genomic_DNA"/>
</dbReference>
<dbReference type="Proteomes" id="UP000762676">
    <property type="component" value="Unassembled WGS sequence"/>
</dbReference>